<evidence type="ECO:0000259" key="12">
    <source>
        <dbReference type="Pfam" id="PF00534"/>
    </source>
</evidence>
<sequence>MLLAMPRSVEARFSPSSIPRRDLRIRGGSISDIDAPSQDPDLGIDDPSRKICIVTTACLPWMTGTAVNPILRAAHLTKHREKEAVMLLVPWVDLDDQKQLYPKGVTFDNEDAQRAYLLRWLSQSANMPRAAEKLRIGFYPGRYHKLLGCIFSMGSMMRHIPEEHNDICILEEPEHLNWYRYPEKGWLEKFHYVVGIVHTNYLVYIQDVLGPLALPAVMSFNQWMCRCYCHRVIKLSAVLQISSPGKETVCNVHGVRSAFLDVGARMPLKKNPTPRGAYYVGKQVWSKGYDLLIDLMKHYRRRMHGECFPIDLYGHGPDAEDISKAFTKAHLPMKMCGYADHADLTEYQVFINPSISEVLCTTISEALAMGKWVVCPIHPSNEFFADFETCLQYDNAEEFSAVVHYALHHAPPHLLPSKLQSLTWEAATDRLAEATLIKREEVSDTSQSKKQSSLQSRRHAANDKARIRQNKLLSDIHRFLGEGESGDFIRWVCAGSVVAGQVAYEKDKERAG</sequence>
<keyword evidence="7" id="KW-0808">Transferase</keyword>
<evidence type="ECO:0000256" key="10">
    <source>
        <dbReference type="ARBA" id="ARBA00048651"/>
    </source>
</evidence>
<protein>
    <recommendedName>
        <fullName evidence="9">digalactosyldiacylglycerol synthase</fullName>
        <ecNumber evidence="9">2.4.1.241</ecNumber>
    </recommendedName>
</protein>
<accession>A0A7S2F4G6</accession>
<proteinExistence type="inferred from homology"/>
<dbReference type="GO" id="GO:0016020">
    <property type="term" value="C:membrane"/>
    <property type="evidence" value="ECO:0007669"/>
    <property type="project" value="UniProtKB-SubCell"/>
</dbReference>
<name>A0A7S2F4G6_9STRA</name>
<evidence type="ECO:0000256" key="6">
    <source>
        <dbReference type="ARBA" id="ARBA00022676"/>
    </source>
</evidence>
<evidence type="ECO:0000256" key="2">
    <source>
        <dbReference type="ARBA" id="ARBA00004370"/>
    </source>
</evidence>
<reference evidence="13" key="1">
    <citation type="submission" date="2021-01" db="EMBL/GenBank/DDBJ databases">
        <authorList>
            <person name="Corre E."/>
            <person name="Pelletier E."/>
            <person name="Niang G."/>
            <person name="Scheremetjew M."/>
            <person name="Finn R."/>
            <person name="Kale V."/>
            <person name="Holt S."/>
            <person name="Cochrane G."/>
            <person name="Meng A."/>
            <person name="Brown T."/>
            <person name="Cohen L."/>
        </authorList>
    </citation>
    <scope>NUCLEOTIDE SEQUENCE</scope>
    <source>
        <strain evidence="13">CCMP1381</strain>
    </source>
</reference>
<dbReference type="CDD" id="cd01635">
    <property type="entry name" value="Glycosyltransferase_GTB-type"/>
    <property type="match status" value="1"/>
</dbReference>
<keyword evidence="4" id="KW-0150">Chloroplast</keyword>
<dbReference type="PANTHER" id="PTHR46132">
    <property type="entry name" value="DIGALACTOSYLDIACYLGLYCEROL SYNTHASE 2, CHLOROPLASTIC"/>
    <property type="match status" value="1"/>
</dbReference>
<keyword evidence="6" id="KW-0328">Glycosyltransferase</keyword>
<dbReference type="Pfam" id="PF00534">
    <property type="entry name" value="Glycos_transf_1"/>
    <property type="match status" value="1"/>
</dbReference>
<evidence type="ECO:0000256" key="3">
    <source>
        <dbReference type="ARBA" id="ARBA00009481"/>
    </source>
</evidence>
<dbReference type="AlphaFoldDB" id="A0A7S2F4G6"/>
<gene>
    <name evidence="13" type="ORF">DSPE1174_LOCUS1353</name>
</gene>
<dbReference type="EMBL" id="HBGS01002579">
    <property type="protein sequence ID" value="CAD9371811.1"/>
    <property type="molecule type" value="Transcribed_RNA"/>
</dbReference>
<comment type="catalytic activity">
    <reaction evidence="10">
        <text>a 1,2-diacyl-3-O-(beta-D-galactosyl)-sn-glycerol + UDP-alpha-D-galactose = a 1,2-diacyl-3-O-[alpha-D-galactosyl-(1-&gt;6)-beta-D-galactosyl]-sn-glycerol + UDP + H(+)</text>
        <dbReference type="Rhea" id="RHEA:10520"/>
        <dbReference type="ChEBI" id="CHEBI:15378"/>
        <dbReference type="ChEBI" id="CHEBI:17615"/>
        <dbReference type="ChEBI" id="CHEBI:28396"/>
        <dbReference type="ChEBI" id="CHEBI:58223"/>
        <dbReference type="ChEBI" id="CHEBI:66914"/>
        <dbReference type="EC" id="2.4.1.241"/>
    </reaction>
</comment>
<keyword evidence="5" id="KW-0934">Plastid</keyword>
<evidence type="ECO:0000256" key="4">
    <source>
        <dbReference type="ARBA" id="ARBA00022528"/>
    </source>
</evidence>
<feature type="region of interest" description="Disordered" evidence="11">
    <location>
        <begin position="442"/>
        <end position="463"/>
    </location>
</feature>
<evidence type="ECO:0000256" key="11">
    <source>
        <dbReference type="SAM" id="MobiDB-lite"/>
    </source>
</evidence>
<evidence type="ECO:0000256" key="5">
    <source>
        <dbReference type="ARBA" id="ARBA00022640"/>
    </source>
</evidence>
<dbReference type="Gene3D" id="3.40.50.2000">
    <property type="entry name" value="Glycogen Phosphorylase B"/>
    <property type="match status" value="1"/>
</dbReference>
<feature type="domain" description="Glycosyl transferase family 1" evidence="12">
    <location>
        <begin position="268"/>
        <end position="408"/>
    </location>
</feature>
<evidence type="ECO:0000256" key="1">
    <source>
        <dbReference type="ARBA" id="ARBA00004229"/>
    </source>
</evidence>
<organism evidence="13">
    <name type="scientific">Octactis speculum</name>
    <dbReference type="NCBI Taxonomy" id="3111310"/>
    <lineage>
        <taxon>Eukaryota</taxon>
        <taxon>Sar</taxon>
        <taxon>Stramenopiles</taxon>
        <taxon>Ochrophyta</taxon>
        <taxon>Dictyochophyceae</taxon>
        <taxon>Dictyochales</taxon>
        <taxon>Dictyochaceae</taxon>
        <taxon>Octactis</taxon>
    </lineage>
</organism>
<evidence type="ECO:0000256" key="8">
    <source>
        <dbReference type="ARBA" id="ARBA00023136"/>
    </source>
</evidence>
<dbReference type="SUPFAM" id="SSF53756">
    <property type="entry name" value="UDP-Glycosyltransferase/glycogen phosphorylase"/>
    <property type="match status" value="1"/>
</dbReference>
<dbReference type="EC" id="2.4.1.241" evidence="9"/>
<evidence type="ECO:0000256" key="7">
    <source>
        <dbReference type="ARBA" id="ARBA00022679"/>
    </source>
</evidence>
<dbReference type="GO" id="GO:0009507">
    <property type="term" value="C:chloroplast"/>
    <property type="evidence" value="ECO:0007669"/>
    <property type="project" value="UniProtKB-SubCell"/>
</dbReference>
<dbReference type="InterPro" id="IPR044525">
    <property type="entry name" value="DGDG1/2"/>
</dbReference>
<evidence type="ECO:0000256" key="9">
    <source>
        <dbReference type="ARBA" id="ARBA00024055"/>
    </source>
</evidence>
<keyword evidence="8" id="KW-0472">Membrane</keyword>
<evidence type="ECO:0000313" key="13">
    <source>
        <dbReference type="EMBL" id="CAD9371811.1"/>
    </source>
</evidence>
<dbReference type="PANTHER" id="PTHR46132:SF1">
    <property type="entry name" value="DIGALACTOSYLDIACYLGLYCEROL SYNTHASE 2, CHLOROPLASTIC"/>
    <property type="match status" value="1"/>
</dbReference>
<comment type="subcellular location">
    <subcellularLocation>
        <location evidence="2">Membrane</location>
    </subcellularLocation>
    <subcellularLocation>
        <location evidence="1">Plastid</location>
        <location evidence="1">Chloroplast</location>
    </subcellularLocation>
</comment>
<dbReference type="GO" id="GO:0046481">
    <property type="term" value="F:digalactosyldiacylglycerol synthase activity"/>
    <property type="evidence" value="ECO:0007669"/>
    <property type="project" value="UniProtKB-EC"/>
</dbReference>
<feature type="compositionally biased region" description="Low complexity" evidence="11">
    <location>
        <begin position="446"/>
        <end position="455"/>
    </location>
</feature>
<dbReference type="InterPro" id="IPR001296">
    <property type="entry name" value="Glyco_trans_1"/>
</dbReference>
<comment type="similarity">
    <text evidence="3">Belongs to the glycosyltransferase group 1 family. Glycosyltransferase 4 subfamily.</text>
</comment>